<dbReference type="EC" id="3.2.1.172" evidence="4"/>
<dbReference type="InterPro" id="IPR012341">
    <property type="entry name" value="6hp_glycosidase-like_sf"/>
</dbReference>
<dbReference type="RefSeq" id="WP_076930804.1">
    <property type="nucleotide sequence ID" value="NZ_LT605205.1"/>
</dbReference>
<feature type="domain" description="SGNH hydrolase-type esterase" evidence="3">
    <location>
        <begin position="49"/>
        <end position="223"/>
    </location>
</feature>
<dbReference type="InterPro" id="IPR052043">
    <property type="entry name" value="PolySaccharide_Degr_Enz"/>
</dbReference>
<dbReference type="GO" id="GO:0005975">
    <property type="term" value="P:carbohydrate metabolic process"/>
    <property type="evidence" value="ECO:0007669"/>
    <property type="project" value="InterPro"/>
</dbReference>
<protein>
    <submittedName>
        <fullName evidence="4">Putative Rhamnogalacturonyl hydrolase</fullName>
        <ecNumber evidence="4">3.2.1.172</ecNumber>
    </submittedName>
</protein>
<dbReference type="PANTHER" id="PTHR33886:SF8">
    <property type="entry name" value="UNSATURATED RHAMNOGALACTURONAN HYDROLASE (EUROFUNG)"/>
    <property type="match status" value="1"/>
</dbReference>
<dbReference type="InterPro" id="IPR010905">
    <property type="entry name" value="Glyco_hydro_88"/>
</dbReference>
<dbReference type="AlphaFoldDB" id="A0A1R3T419"/>
<evidence type="ECO:0000313" key="5">
    <source>
        <dbReference type="Proteomes" id="UP000187464"/>
    </source>
</evidence>
<keyword evidence="4" id="KW-0326">Glycosidase</keyword>
<dbReference type="SUPFAM" id="SSF52266">
    <property type="entry name" value="SGNH hydrolase"/>
    <property type="match status" value="1"/>
</dbReference>
<dbReference type="KEGG" id="psac:PSM36_2065"/>
<keyword evidence="5" id="KW-1185">Reference proteome</keyword>
<keyword evidence="2" id="KW-0732">Signal</keyword>
<dbReference type="Gene3D" id="3.40.50.1110">
    <property type="entry name" value="SGNH hydrolase"/>
    <property type="match status" value="1"/>
</dbReference>
<gene>
    <name evidence="4" type="ORF">PSM36_2065</name>
</gene>
<dbReference type="Proteomes" id="UP000187464">
    <property type="component" value="Chromosome I"/>
</dbReference>
<dbReference type="GO" id="GO:0016788">
    <property type="term" value="F:hydrolase activity, acting on ester bonds"/>
    <property type="evidence" value="ECO:0007669"/>
    <property type="project" value="UniProtKB-ARBA"/>
</dbReference>
<dbReference type="EMBL" id="LT605205">
    <property type="protein sequence ID" value="SCD20872.1"/>
    <property type="molecule type" value="Genomic_DNA"/>
</dbReference>
<feature type="signal peptide" evidence="2">
    <location>
        <begin position="1"/>
        <end position="18"/>
    </location>
</feature>
<dbReference type="InterPro" id="IPR008928">
    <property type="entry name" value="6-hairpin_glycosidase_sf"/>
</dbReference>
<feature type="chain" id="PRO_5012322673" evidence="2">
    <location>
        <begin position="19"/>
        <end position="592"/>
    </location>
</feature>
<keyword evidence="1 4" id="KW-0378">Hydrolase</keyword>
<dbReference type="GO" id="GO:0102211">
    <property type="term" value="F:unsaturated rhamnogalacturonyl hydrolase activity"/>
    <property type="evidence" value="ECO:0007669"/>
    <property type="project" value="UniProtKB-EC"/>
</dbReference>
<sequence length="592" mass="68181">MKHILLFISVLFSLGITAKTAQPQDYLEDIRQEMQKKWPHNKTINLVFHGHSVPSGYFNTPYVRTMQAYPQQVLEAVKEIYPYAVVNSITTAIGGENAEQGAKRFKQDVLCHNPDVLFIDYALNDRGIGLERSRQAWEEMIKEAQRQGIKVILMTPTPDLTENMLDDNSPLEQYSKQIRDLSVKYGTGLVDSYAAFKQKKKDGEELNAFMSQSNHPNAKGHAVVKELILDYFFDNHQWKGYNSISTLKIIRKVADWQLINFESQVQKGSRWPNSHAYWAWTNATMYVGLAECAKLTGDQKYWDFLHTVANKNSWKVGPSPYFADDLCIIQPYTMLYEKFKDPWMISESTRVLASLIEYPSTASLDYYAEGSHSRWCWCDALFMAPTSFARVGKITGDNKYFDFMDKEFRVTYDSLYSKSDRLFFRDTRYINMREENGEKVFWGRGNGWVTGGLAIIIDHLPEDYPSRDFYITLFREMMEKIALLQDKQGFWHPSLLDTVAYPMPESSASGFFTYSLFWGINRGYLDKEKYLPIAIKGWKALQSIVHEDGKVGFVQAIGADPKKVGFDDTEVYGTGAFLLAATEYMHYLNSEL</sequence>
<evidence type="ECO:0000256" key="2">
    <source>
        <dbReference type="SAM" id="SignalP"/>
    </source>
</evidence>
<evidence type="ECO:0000313" key="4">
    <source>
        <dbReference type="EMBL" id="SCD20872.1"/>
    </source>
</evidence>
<evidence type="ECO:0000259" key="3">
    <source>
        <dbReference type="Pfam" id="PF13472"/>
    </source>
</evidence>
<accession>A0A1R3T419</accession>
<dbReference type="Gene3D" id="1.50.10.10">
    <property type="match status" value="1"/>
</dbReference>
<reference evidence="5" key="1">
    <citation type="submission" date="2016-08" db="EMBL/GenBank/DDBJ databases">
        <authorList>
            <person name="Wibberg D."/>
        </authorList>
    </citation>
    <scope>NUCLEOTIDE SEQUENCE [LARGE SCALE GENOMIC DNA]</scope>
</reference>
<proteinExistence type="predicted"/>
<dbReference type="PANTHER" id="PTHR33886">
    <property type="entry name" value="UNSATURATED RHAMNOGALACTURONAN HYDROLASE (EUROFUNG)"/>
    <property type="match status" value="1"/>
</dbReference>
<dbReference type="STRING" id="1642647.PSM36_2065"/>
<evidence type="ECO:0000256" key="1">
    <source>
        <dbReference type="ARBA" id="ARBA00022801"/>
    </source>
</evidence>
<dbReference type="SUPFAM" id="SSF48208">
    <property type="entry name" value="Six-hairpin glycosidases"/>
    <property type="match status" value="1"/>
</dbReference>
<organism evidence="4 5">
    <name type="scientific">Proteiniphilum saccharofermentans</name>
    <dbReference type="NCBI Taxonomy" id="1642647"/>
    <lineage>
        <taxon>Bacteria</taxon>
        <taxon>Pseudomonadati</taxon>
        <taxon>Bacteroidota</taxon>
        <taxon>Bacteroidia</taxon>
        <taxon>Bacteroidales</taxon>
        <taxon>Dysgonomonadaceae</taxon>
        <taxon>Proteiniphilum</taxon>
    </lineage>
</organism>
<dbReference type="Pfam" id="PF07470">
    <property type="entry name" value="Glyco_hydro_88"/>
    <property type="match status" value="1"/>
</dbReference>
<dbReference type="Pfam" id="PF13472">
    <property type="entry name" value="Lipase_GDSL_2"/>
    <property type="match status" value="1"/>
</dbReference>
<name>A0A1R3T419_9BACT</name>
<dbReference type="InterPro" id="IPR013830">
    <property type="entry name" value="SGNH_hydro"/>
</dbReference>
<dbReference type="InterPro" id="IPR036514">
    <property type="entry name" value="SGNH_hydro_sf"/>
</dbReference>